<gene>
    <name evidence="1" type="ORF">FBU59_000602</name>
</gene>
<proteinExistence type="predicted"/>
<evidence type="ECO:0000313" key="2">
    <source>
        <dbReference type="Proteomes" id="UP001150603"/>
    </source>
</evidence>
<accession>A0ACC1JGL7</accession>
<sequence length="819" mass="91114">MSTFDNLRSKFEKLGVTGGSRGVDNNKQKPPPVPPSNTKPPQYNNQGYPVSQGYPPNQGYPPSQGHPQPVYPPPPGDFGPGGFFMPPPQQQQPGYGQAYYGGPPAFGGYPDSQGMPGSDVPPGIPLPLDQHDIQPETAEGEKRHQHKRRDDGRGNQKMEFLNVKHNELVHQRFLIVYGQVPGVHTDGEDKIVVHHPYFPPLTFPAVDGYFKVLVELENGDNNLRFDYLQRGEIGNQGTLCIRMTPYMDRPALNLAVIVGRDSQGVFDAPPNARGPGLSDLDAAVRKFRCCAYLWQAYIAEQLYRNGFGRRTFRLDESYEPDTMARDNVQRMTARVHVVRSKRSVAEIQDKERAQQWHPPPGYKRKTDESQFGIANEALDDYGVFKGKHYVVCLSVDSRWDPELGVILGHAALGGGVGDRRLGVFGSHTTHAWPANAEEIAAKFLDTTKTDTRYLANDCNECGEYWRAANIGMGAFLHEAGHLLTLAHTPSGIMSRGFNFYNRTFMARAPDVTGPVRQRDESGSHWHRTDIIRLRHHPCLRLPSDPPLDKRESEEGGFEALPTEDGLLLQSNAGITMVEVWVNGHYRCHREYTAENLERRRNGALPASPDEMASAHPRSILVNLDVWKGWAGGWSDSDKLQLVLTSRSTDTDTLEDIGALMKDKSHRDRDGNLVFQSNQLGKGQMSDSQKFDALFAAKDMRRSSLPKLRSIELRAGQFVDGFILHMDDGSSFPIGKCQGGNRSEVPIAPDDDLDHIVVRSGWWIDGLEFVTRKGHRSGWKGGNGGSEHILKPPQGYAWMGVSGSGAGWLDSISMHYAKLN</sequence>
<organism evidence="1 2">
    <name type="scientific">Linderina macrospora</name>
    <dbReference type="NCBI Taxonomy" id="4868"/>
    <lineage>
        <taxon>Eukaryota</taxon>
        <taxon>Fungi</taxon>
        <taxon>Fungi incertae sedis</taxon>
        <taxon>Zoopagomycota</taxon>
        <taxon>Kickxellomycotina</taxon>
        <taxon>Kickxellomycetes</taxon>
        <taxon>Kickxellales</taxon>
        <taxon>Kickxellaceae</taxon>
        <taxon>Linderina</taxon>
    </lineage>
</organism>
<name>A0ACC1JGL7_9FUNG</name>
<protein>
    <submittedName>
        <fullName evidence="1">Uncharacterized protein</fullName>
    </submittedName>
</protein>
<reference evidence="1" key="1">
    <citation type="submission" date="2022-07" db="EMBL/GenBank/DDBJ databases">
        <title>Phylogenomic reconstructions and comparative analyses of Kickxellomycotina fungi.</title>
        <authorList>
            <person name="Reynolds N.K."/>
            <person name="Stajich J.E."/>
            <person name="Barry K."/>
            <person name="Grigoriev I.V."/>
            <person name="Crous P."/>
            <person name="Smith M.E."/>
        </authorList>
    </citation>
    <scope>NUCLEOTIDE SEQUENCE</scope>
    <source>
        <strain evidence="1">NRRL 5244</strain>
    </source>
</reference>
<keyword evidence="2" id="KW-1185">Reference proteome</keyword>
<dbReference type="Proteomes" id="UP001150603">
    <property type="component" value="Unassembled WGS sequence"/>
</dbReference>
<dbReference type="EMBL" id="JANBPW010000170">
    <property type="protein sequence ID" value="KAJ1950595.1"/>
    <property type="molecule type" value="Genomic_DNA"/>
</dbReference>
<evidence type="ECO:0000313" key="1">
    <source>
        <dbReference type="EMBL" id="KAJ1950595.1"/>
    </source>
</evidence>
<comment type="caution">
    <text evidence="1">The sequence shown here is derived from an EMBL/GenBank/DDBJ whole genome shotgun (WGS) entry which is preliminary data.</text>
</comment>